<dbReference type="EMBL" id="PDOB01000005">
    <property type="protein sequence ID" value="PIL40818.1"/>
    <property type="molecule type" value="Genomic_DNA"/>
</dbReference>
<accession>A0A2G8T589</accession>
<reference evidence="1 2" key="1">
    <citation type="submission" date="2017-10" db="EMBL/GenBank/DDBJ databases">
        <title>Massilia psychrophilum sp. nov., a novel purple-pigmented bacterium isolated from Tianshan glacier, Xinjiang Municipality, China.</title>
        <authorList>
            <person name="Wang H."/>
        </authorList>
    </citation>
    <scope>NUCLEOTIDE SEQUENCE [LARGE SCALE GENOMIC DNA]</scope>
    <source>
        <strain evidence="1 2">JCM 30813</strain>
    </source>
</reference>
<gene>
    <name evidence="1" type="ORF">CR103_05025</name>
</gene>
<proteinExistence type="predicted"/>
<dbReference type="AlphaFoldDB" id="A0A2G8T589"/>
<keyword evidence="2" id="KW-1185">Reference proteome</keyword>
<organism evidence="1 2">
    <name type="scientific">Massilia psychrophila</name>
    <dbReference type="NCBI Taxonomy" id="1603353"/>
    <lineage>
        <taxon>Bacteria</taxon>
        <taxon>Pseudomonadati</taxon>
        <taxon>Pseudomonadota</taxon>
        <taxon>Betaproteobacteria</taxon>
        <taxon>Burkholderiales</taxon>
        <taxon>Oxalobacteraceae</taxon>
        <taxon>Telluria group</taxon>
        <taxon>Massilia</taxon>
    </lineage>
</organism>
<name>A0A2G8T589_9BURK</name>
<sequence>METIMSHVESNPEPAGPEPALQISSETIVWRPGDPTRKDAFFILVINNPALERPWNSGNFVPDMVGGAGSADHSRFINSARYVVDNLFGNTPGQAEKLLSDSPHANKIKVASIYVRGLPPNNASALVGEEDFTSTGLLVPRRDAVPALLRTLLVNPDIVFIVSNSPTNTRAAAYSTDDNDARPGDPFTYDGQRRFHRYFHTVPGMAALHTTSDALTAAHEFGHTFSSYTNGVITDLYVDGDTAFNRKTGRPIPNVFATYKGVAYASDKERDGLGYPPEWVSYHPALVDPAQPALMDNFFFSDGFVSSKHDRITKRYILDRIEAKVFRRERT</sequence>
<evidence type="ECO:0000313" key="2">
    <source>
        <dbReference type="Proteomes" id="UP000228593"/>
    </source>
</evidence>
<protein>
    <submittedName>
        <fullName evidence="1">Uncharacterized protein</fullName>
    </submittedName>
</protein>
<comment type="caution">
    <text evidence="1">The sequence shown here is derived from an EMBL/GenBank/DDBJ whole genome shotgun (WGS) entry which is preliminary data.</text>
</comment>
<dbReference type="Proteomes" id="UP000228593">
    <property type="component" value="Unassembled WGS sequence"/>
</dbReference>
<evidence type="ECO:0000313" key="1">
    <source>
        <dbReference type="EMBL" id="PIL40818.1"/>
    </source>
</evidence>